<evidence type="ECO:0000313" key="1">
    <source>
        <dbReference type="EMBL" id="VUZ52760.1"/>
    </source>
</evidence>
<dbReference type="EMBL" id="CABIJS010000521">
    <property type="protein sequence ID" value="VUZ52760.1"/>
    <property type="molecule type" value="Genomic_DNA"/>
</dbReference>
<dbReference type="AlphaFoldDB" id="A0A564YZZ7"/>
<reference evidence="1 2" key="1">
    <citation type="submission" date="2019-07" db="EMBL/GenBank/DDBJ databases">
        <authorList>
            <person name="Jastrzebski P J."/>
            <person name="Paukszto L."/>
            <person name="Jastrzebski P J."/>
        </authorList>
    </citation>
    <scope>NUCLEOTIDE SEQUENCE [LARGE SCALE GENOMIC DNA]</scope>
    <source>
        <strain evidence="1 2">WMS-il1</strain>
    </source>
</reference>
<name>A0A564YZZ7_HYMDI</name>
<dbReference type="Proteomes" id="UP000321570">
    <property type="component" value="Unassembled WGS sequence"/>
</dbReference>
<keyword evidence="2" id="KW-1185">Reference proteome</keyword>
<gene>
    <name evidence="1" type="ORF">WMSIL1_LOCUS11212</name>
</gene>
<proteinExistence type="predicted"/>
<organism evidence="1 2">
    <name type="scientific">Hymenolepis diminuta</name>
    <name type="common">Rat tapeworm</name>
    <dbReference type="NCBI Taxonomy" id="6216"/>
    <lineage>
        <taxon>Eukaryota</taxon>
        <taxon>Metazoa</taxon>
        <taxon>Spiralia</taxon>
        <taxon>Lophotrochozoa</taxon>
        <taxon>Platyhelminthes</taxon>
        <taxon>Cestoda</taxon>
        <taxon>Eucestoda</taxon>
        <taxon>Cyclophyllidea</taxon>
        <taxon>Hymenolepididae</taxon>
        <taxon>Hymenolepis</taxon>
    </lineage>
</organism>
<feature type="non-terminal residue" evidence="1">
    <location>
        <position position="1"/>
    </location>
</feature>
<evidence type="ECO:0000313" key="2">
    <source>
        <dbReference type="Proteomes" id="UP000321570"/>
    </source>
</evidence>
<sequence>NSSSCPSLIPFQISNTHLSNPSLSLLTRGRLLYPVCHRKILTFMRRYQMYFDLAPETALFKFRVT</sequence>
<protein>
    <submittedName>
        <fullName evidence="1">Uncharacterized protein</fullName>
    </submittedName>
</protein>
<accession>A0A564YZZ7</accession>